<dbReference type="EMBL" id="CABFJX010000124">
    <property type="protein sequence ID" value="VTT64975.1"/>
    <property type="molecule type" value="Genomic_DNA"/>
</dbReference>
<reference evidence="1" key="1">
    <citation type="submission" date="2019-05" db="EMBL/GenBank/DDBJ databases">
        <authorList>
            <person name="Piombo E."/>
        </authorList>
    </citation>
    <scope>NUCLEOTIDE SEQUENCE</scope>
    <source>
        <strain evidence="1">C2S</strain>
    </source>
</reference>
<organism evidence="1 2">
    <name type="scientific">Fusarium fujikuroi</name>
    <name type="common">Bakanae and foot rot disease fungus</name>
    <name type="synonym">Gibberella fujikuroi</name>
    <dbReference type="NCBI Taxonomy" id="5127"/>
    <lineage>
        <taxon>Eukaryota</taxon>
        <taxon>Fungi</taxon>
        <taxon>Dikarya</taxon>
        <taxon>Ascomycota</taxon>
        <taxon>Pezizomycotina</taxon>
        <taxon>Sordariomycetes</taxon>
        <taxon>Hypocreomycetidae</taxon>
        <taxon>Hypocreales</taxon>
        <taxon>Nectriaceae</taxon>
        <taxon>Fusarium</taxon>
        <taxon>Fusarium fujikuroi species complex</taxon>
    </lineage>
</organism>
<name>A0A2H3S727_FUSFU</name>
<evidence type="ECO:0000313" key="2">
    <source>
        <dbReference type="Proteomes" id="UP000760494"/>
    </source>
</evidence>
<proteinExistence type="predicted"/>
<dbReference type="AlphaFoldDB" id="A0A2H3S727"/>
<evidence type="ECO:0000313" key="1">
    <source>
        <dbReference type="EMBL" id="VTT64975.1"/>
    </source>
</evidence>
<comment type="caution">
    <text evidence="1">The sequence shown here is derived from an EMBL/GenBank/DDBJ whole genome shotgun (WGS) entry which is preliminary data.</text>
</comment>
<accession>A0A2H3S727</accession>
<protein>
    <submittedName>
        <fullName evidence="1">Uncharacterized protein</fullName>
    </submittedName>
</protein>
<sequence>MSQVVQDPKYLYNIQCTSRREKSVQATQAVTLLCMSRFHHVSKSFCNALGLSTALLHLDHILIQAQLNVTETICFHAFIAHWSCFVDIELQRNAFVLRRIKSSYQWESVLDISLGQDQDHMYEQRLADEVFPNG</sequence>
<dbReference type="Proteomes" id="UP000760494">
    <property type="component" value="Unassembled WGS sequence"/>
</dbReference>
<gene>
    <name evidence="1" type="ORF">C2S_5734</name>
</gene>